<accession>A0A7W6CWQ0</accession>
<gene>
    <name evidence="4" type="ORF">GGQ67_003548</name>
</gene>
<feature type="domain" description="CBS" evidence="3">
    <location>
        <begin position="1"/>
        <end position="58"/>
    </location>
</feature>
<evidence type="ECO:0000256" key="1">
    <source>
        <dbReference type="ARBA" id="ARBA00023122"/>
    </source>
</evidence>
<dbReference type="InterPro" id="IPR051257">
    <property type="entry name" value="Diverse_CBS-Domain"/>
</dbReference>
<name>A0A7W6CWQ0_9HYPH</name>
<evidence type="ECO:0000259" key="3">
    <source>
        <dbReference type="PROSITE" id="PS51371"/>
    </source>
</evidence>
<organism evidence="4 5">
    <name type="scientific">Rhizobium metallidurans</name>
    <dbReference type="NCBI Taxonomy" id="1265931"/>
    <lineage>
        <taxon>Bacteria</taxon>
        <taxon>Pseudomonadati</taxon>
        <taxon>Pseudomonadota</taxon>
        <taxon>Alphaproteobacteria</taxon>
        <taxon>Hyphomicrobiales</taxon>
        <taxon>Rhizobiaceae</taxon>
        <taxon>Rhizobium/Agrobacterium group</taxon>
        <taxon>Rhizobium</taxon>
    </lineage>
</organism>
<dbReference type="CDD" id="cd04586">
    <property type="entry name" value="CBS_pair_BON_assoc"/>
    <property type="match status" value="1"/>
</dbReference>
<dbReference type="Pfam" id="PF00571">
    <property type="entry name" value="CBS"/>
    <property type="match status" value="2"/>
</dbReference>
<dbReference type="InterPro" id="IPR046342">
    <property type="entry name" value="CBS_dom_sf"/>
</dbReference>
<feature type="domain" description="CBS" evidence="3">
    <location>
        <begin position="84"/>
        <end position="141"/>
    </location>
</feature>
<dbReference type="EMBL" id="JACIDW010000012">
    <property type="protein sequence ID" value="MBB3965869.1"/>
    <property type="molecule type" value="Genomic_DNA"/>
</dbReference>
<evidence type="ECO:0000256" key="2">
    <source>
        <dbReference type="PROSITE-ProRule" id="PRU00703"/>
    </source>
</evidence>
<keyword evidence="5" id="KW-1185">Reference proteome</keyword>
<proteinExistence type="predicted"/>
<evidence type="ECO:0000313" key="5">
    <source>
        <dbReference type="Proteomes" id="UP000582090"/>
    </source>
</evidence>
<evidence type="ECO:0000313" key="4">
    <source>
        <dbReference type="EMBL" id="MBB3965869.1"/>
    </source>
</evidence>
<sequence length="209" mass="22313">MTVDPITVSPDHSVWHAAHIMLSQRVSGLPVLDSDLSLVGIVTEGDLLRRTELGNAAIVAGVDAPPDPAMFYLKSRSWRVGDVMSTKVVMVEEDTPIGTAAMLLGVHRIKRLPVQRDGRLVGIVSRADLLSIVSAGKPDAEVRGDEAVRRALAARLQEAASVLTRQPGYYVEAGAVRVVGVMASASEIDVVRMIVESVAGPGFKDELKL</sequence>
<comment type="caution">
    <text evidence="4">The sequence shown here is derived from an EMBL/GenBank/DDBJ whole genome shotgun (WGS) entry which is preliminary data.</text>
</comment>
<dbReference type="InterPro" id="IPR017080">
    <property type="entry name" value="UCP036990_CBS_BON"/>
</dbReference>
<keyword evidence="1 2" id="KW-0129">CBS domain</keyword>
<dbReference type="Gene3D" id="3.10.580.10">
    <property type="entry name" value="CBS-domain"/>
    <property type="match status" value="1"/>
</dbReference>
<dbReference type="AlphaFoldDB" id="A0A7W6CWQ0"/>
<dbReference type="RefSeq" id="WP_246400214.1">
    <property type="nucleotide sequence ID" value="NZ_JACIDW010000012.1"/>
</dbReference>
<protein>
    <submittedName>
        <fullName evidence="4">CBS domain-containing protein</fullName>
    </submittedName>
</protein>
<dbReference type="SUPFAM" id="SSF54631">
    <property type="entry name" value="CBS-domain pair"/>
    <property type="match status" value="1"/>
</dbReference>
<reference evidence="4 5" key="1">
    <citation type="submission" date="2020-08" db="EMBL/GenBank/DDBJ databases">
        <title>Genomic Encyclopedia of Type Strains, Phase IV (KMG-IV): sequencing the most valuable type-strain genomes for metagenomic binning, comparative biology and taxonomic classification.</title>
        <authorList>
            <person name="Goeker M."/>
        </authorList>
    </citation>
    <scope>NUCLEOTIDE SEQUENCE [LARGE SCALE GENOMIC DNA]</scope>
    <source>
        <strain evidence="4 5">DSM 26575</strain>
    </source>
</reference>
<dbReference type="PIRSF" id="PIRSF036990">
    <property type="entry name" value="UCP036990_CBS_BON"/>
    <property type="match status" value="1"/>
</dbReference>
<dbReference type="SMART" id="SM00116">
    <property type="entry name" value="CBS"/>
    <property type="match status" value="2"/>
</dbReference>
<dbReference type="PANTHER" id="PTHR43080:SF26">
    <property type="entry name" value="REGULATORY PROTEIN"/>
    <property type="match status" value="1"/>
</dbReference>
<dbReference type="InterPro" id="IPR000644">
    <property type="entry name" value="CBS_dom"/>
</dbReference>
<dbReference type="Proteomes" id="UP000582090">
    <property type="component" value="Unassembled WGS sequence"/>
</dbReference>
<dbReference type="PROSITE" id="PS51371">
    <property type="entry name" value="CBS"/>
    <property type="match status" value="2"/>
</dbReference>
<dbReference type="PANTHER" id="PTHR43080">
    <property type="entry name" value="CBS DOMAIN-CONTAINING PROTEIN CBSX3, MITOCHONDRIAL"/>
    <property type="match status" value="1"/>
</dbReference>